<keyword evidence="8" id="KW-1185">Reference proteome</keyword>
<dbReference type="EMBL" id="WAAT01000044">
    <property type="protein sequence ID" value="KAB1067855.1"/>
    <property type="molecule type" value="Genomic_DNA"/>
</dbReference>
<dbReference type="PANTHER" id="PTHR37422:SF13">
    <property type="entry name" value="LIPOPOLYSACCHARIDE BIOSYNTHESIS PROTEIN PA4999-RELATED"/>
    <property type="match status" value="1"/>
</dbReference>
<keyword evidence="4 5" id="KW-0472">Membrane</keyword>
<feature type="transmembrane region" description="Helical" evidence="5">
    <location>
        <begin position="152"/>
        <end position="170"/>
    </location>
</feature>
<dbReference type="InterPro" id="IPR051533">
    <property type="entry name" value="WaaL-like"/>
</dbReference>
<comment type="caution">
    <text evidence="7">The sequence shown here is derived from an EMBL/GenBank/DDBJ whole genome shotgun (WGS) entry which is preliminary data.</text>
</comment>
<evidence type="ECO:0000259" key="6">
    <source>
        <dbReference type="Pfam" id="PF04932"/>
    </source>
</evidence>
<evidence type="ECO:0000313" key="7">
    <source>
        <dbReference type="EMBL" id="KAB1067855.1"/>
    </source>
</evidence>
<dbReference type="AlphaFoldDB" id="A0A6N6MGD8"/>
<evidence type="ECO:0000256" key="2">
    <source>
        <dbReference type="ARBA" id="ARBA00022692"/>
    </source>
</evidence>
<dbReference type="GO" id="GO:0016020">
    <property type="term" value="C:membrane"/>
    <property type="evidence" value="ECO:0007669"/>
    <property type="project" value="UniProtKB-SubCell"/>
</dbReference>
<dbReference type="Proteomes" id="UP000441333">
    <property type="component" value="Unassembled WGS sequence"/>
</dbReference>
<evidence type="ECO:0000256" key="4">
    <source>
        <dbReference type="ARBA" id="ARBA00023136"/>
    </source>
</evidence>
<dbReference type="RefSeq" id="WP_150939227.1">
    <property type="nucleotide sequence ID" value="NZ_WAAT01000044.1"/>
</dbReference>
<keyword evidence="7" id="KW-0436">Ligase</keyword>
<organism evidence="7 8">
    <name type="scientific">Pseudotamlana haliotis</name>
    <dbReference type="NCBI Taxonomy" id="2614804"/>
    <lineage>
        <taxon>Bacteria</taxon>
        <taxon>Pseudomonadati</taxon>
        <taxon>Bacteroidota</taxon>
        <taxon>Flavobacteriia</taxon>
        <taxon>Flavobacteriales</taxon>
        <taxon>Flavobacteriaceae</taxon>
        <taxon>Pseudotamlana</taxon>
    </lineage>
</organism>
<gene>
    <name evidence="7" type="ORF">F6U93_09640</name>
</gene>
<sequence length="431" mass="49036">MKDIFKYYKSFKGVFIPAILFLIIGVATGFIGATAFALIIFSLKKYKYKLEFFLIAFLLTYILANNFSGPFAYNGNLRFIILALALVVLIQINISKVSLAWYSLPFVIVSFVITLLFSPLGFEALSKSLGYIFVAFTIFKLTDILYVKQDKIAIILFHFFLSFLIINLVLVINPNFYLVGRFMGLTGNPNGLGMLLVFMYGVIDLLKQRKELTSIKKPILLGYMFLTFALILLTGSRTALGSLIFYVLANKVLTNTKMIIPYSLFMVLALLTIYFVSLQDLLTFVGSNIDLRLNSIETASGRTVVWGVAWEEITRHFWYGQGFMYDTYFIKDYADKYIGLVRERYWGGIWSSYLSLLLNVGIVGLLAFAWMVIKLYKKAKLKATALIYIITVLLIGVTESWMAASMNPFTPLFFLYFAIQNQPLKQTMPNP</sequence>
<evidence type="ECO:0000256" key="3">
    <source>
        <dbReference type="ARBA" id="ARBA00022989"/>
    </source>
</evidence>
<evidence type="ECO:0000256" key="5">
    <source>
        <dbReference type="SAM" id="Phobius"/>
    </source>
</evidence>
<keyword evidence="2 5" id="KW-0812">Transmembrane</keyword>
<reference evidence="7 8" key="1">
    <citation type="submission" date="2019-09" db="EMBL/GenBank/DDBJ databases">
        <authorList>
            <person name="Cao W.R."/>
        </authorList>
    </citation>
    <scope>NUCLEOTIDE SEQUENCE [LARGE SCALE GENOMIC DNA]</scope>
    <source>
        <strain evidence="7 8">B1N29</strain>
    </source>
</reference>
<feature type="transmembrane region" description="Helical" evidence="5">
    <location>
        <begin position="223"/>
        <end position="247"/>
    </location>
</feature>
<evidence type="ECO:0000256" key="1">
    <source>
        <dbReference type="ARBA" id="ARBA00004141"/>
    </source>
</evidence>
<protein>
    <submittedName>
        <fullName evidence="7">O-antigen ligase family protein</fullName>
    </submittedName>
</protein>
<feature type="transmembrane region" description="Helical" evidence="5">
    <location>
        <begin position="385"/>
        <end position="404"/>
    </location>
</feature>
<feature type="transmembrane region" description="Helical" evidence="5">
    <location>
        <begin position="259"/>
        <end position="277"/>
    </location>
</feature>
<accession>A0A6N6MGD8</accession>
<feature type="transmembrane region" description="Helical" evidence="5">
    <location>
        <begin position="350"/>
        <end position="373"/>
    </location>
</feature>
<comment type="subcellular location">
    <subcellularLocation>
        <location evidence="1">Membrane</location>
        <topology evidence="1">Multi-pass membrane protein</topology>
    </subcellularLocation>
</comment>
<keyword evidence="3 5" id="KW-1133">Transmembrane helix</keyword>
<dbReference type="PANTHER" id="PTHR37422">
    <property type="entry name" value="TEICHURONIC ACID BIOSYNTHESIS PROTEIN TUAE"/>
    <property type="match status" value="1"/>
</dbReference>
<feature type="transmembrane region" description="Helical" evidence="5">
    <location>
        <begin position="182"/>
        <end position="203"/>
    </location>
</feature>
<dbReference type="InterPro" id="IPR007016">
    <property type="entry name" value="O-antigen_ligase-rel_domated"/>
</dbReference>
<feature type="domain" description="O-antigen ligase-related" evidence="6">
    <location>
        <begin position="223"/>
        <end position="369"/>
    </location>
</feature>
<name>A0A6N6MGD8_9FLAO</name>
<feature type="transmembrane region" description="Helical" evidence="5">
    <location>
        <begin position="12"/>
        <end position="40"/>
    </location>
</feature>
<feature type="transmembrane region" description="Helical" evidence="5">
    <location>
        <begin position="76"/>
        <end position="94"/>
    </location>
</feature>
<proteinExistence type="predicted"/>
<dbReference type="Pfam" id="PF04932">
    <property type="entry name" value="Wzy_C"/>
    <property type="match status" value="1"/>
</dbReference>
<feature type="transmembrane region" description="Helical" evidence="5">
    <location>
        <begin position="129"/>
        <end position="146"/>
    </location>
</feature>
<evidence type="ECO:0000313" key="8">
    <source>
        <dbReference type="Proteomes" id="UP000441333"/>
    </source>
</evidence>
<feature type="transmembrane region" description="Helical" evidence="5">
    <location>
        <begin position="46"/>
        <end position="64"/>
    </location>
</feature>
<feature type="transmembrane region" description="Helical" evidence="5">
    <location>
        <begin position="100"/>
        <end position="122"/>
    </location>
</feature>
<dbReference type="GO" id="GO:0016874">
    <property type="term" value="F:ligase activity"/>
    <property type="evidence" value="ECO:0007669"/>
    <property type="project" value="UniProtKB-KW"/>
</dbReference>